<keyword evidence="4" id="KW-0732">Signal</keyword>
<dbReference type="OrthoDB" id="235631at2"/>
<evidence type="ECO:0000313" key="6">
    <source>
        <dbReference type="EMBL" id="KCZ59837.1"/>
    </source>
</evidence>
<dbReference type="InterPro" id="IPR053299">
    <property type="entry name" value="ASTRA_WD_repeat"/>
</dbReference>
<dbReference type="STRING" id="1280948.HY36_06825"/>
<dbReference type="InterPro" id="IPR029030">
    <property type="entry name" value="Caspase-like_dom_sf"/>
</dbReference>
<dbReference type="eggNOG" id="COG4249">
    <property type="taxonomic scope" value="Bacteria"/>
</dbReference>
<dbReference type="AlphaFoldDB" id="A0A059DZT8"/>
<gene>
    <name evidence="6" type="ORF">HY36_06825</name>
</gene>
<feature type="repeat" description="WD" evidence="3">
    <location>
        <begin position="374"/>
        <end position="406"/>
    </location>
</feature>
<feature type="repeat" description="WD" evidence="3">
    <location>
        <begin position="458"/>
        <end position="499"/>
    </location>
</feature>
<feature type="repeat" description="WD" evidence="3">
    <location>
        <begin position="328"/>
        <end position="359"/>
    </location>
</feature>
<dbReference type="GO" id="GO:0004197">
    <property type="term" value="F:cysteine-type endopeptidase activity"/>
    <property type="evidence" value="ECO:0007669"/>
    <property type="project" value="InterPro"/>
</dbReference>
<dbReference type="GO" id="GO:0006508">
    <property type="term" value="P:proteolysis"/>
    <property type="evidence" value="ECO:0007669"/>
    <property type="project" value="InterPro"/>
</dbReference>
<dbReference type="PANTHER" id="PTHR44156">
    <property type="entry name" value="SUPERNUMERARY LIMBS, ISOFORM B-RELATED"/>
    <property type="match status" value="1"/>
</dbReference>
<dbReference type="Pfam" id="PF00656">
    <property type="entry name" value="Peptidase_C14"/>
    <property type="match status" value="1"/>
</dbReference>
<evidence type="ECO:0000313" key="7">
    <source>
        <dbReference type="Proteomes" id="UP000024547"/>
    </source>
</evidence>
<dbReference type="PROSITE" id="PS50294">
    <property type="entry name" value="WD_REPEATS_REGION"/>
    <property type="match status" value="5"/>
</dbReference>
<dbReference type="PROSITE" id="PS50082">
    <property type="entry name" value="WD_REPEATS_2"/>
    <property type="match status" value="6"/>
</dbReference>
<dbReference type="Gene3D" id="3.40.50.1460">
    <property type="match status" value="1"/>
</dbReference>
<dbReference type="SMART" id="SM00320">
    <property type="entry name" value="WD40"/>
    <property type="match status" value="7"/>
</dbReference>
<dbReference type="CDD" id="cd00200">
    <property type="entry name" value="WD40"/>
    <property type="match status" value="1"/>
</dbReference>
<dbReference type="PATRIC" id="fig|1280948.3.peg.2460"/>
<evidence type="ECO:0000256" key="4">
    <source>
        <dbReference type="SAM" id="SignalP"/>
    </source>
</evidence>
<dbReference type="PRINTS" id="PR00320">
    <property type="entry name" value="GPROTEINBRPT"/>
</dbReference>
<sequence>MFRGILICLMFLGVALGADAKTKRALIVGVGDYEQLPDLHKTTGDATGYSEAFEGQLGFEVTRLIDPGTIEFLEALDGFLQSIEPGDEVAFIFSGHGWSDGADNFLALRDAPLESSEFALRRQTVSLSNDVLAEIKARRPGLLFAIIDACRDNPFDTGTRSVTRGLSRLEIVPGTLVVYAAGARQKALDRLGPEDDSPYSVFTRSLLPRLGDPEIPLLRSVDETRSEVAVLASSINHEQRPAIYSDVSLDYCFAGECRTDVALDQETVDWVEISSVGYTAVDPCTKYARHLEKYPDGKFAEVARRNLANPPCARTRLQLKSVSWFGDLSGHTDEVYGVDYSPSGRFVASASADHTARLWIVGMTPSLYGQSTELNGHTAPVLTVRFSPNEERLITASEDGTARIWSSLGEEARLVLDGHDNVVAYAEYSPFGDRVVTASYDKTVRVWNSRSGEEILRLSGHSAAVRSARYNADASQIVTASNDGTVRVWDAETGQQVRMVESGELPATYATFSANGDRILVASADKSARVWDDDGNMLELTGHEAPLWNATFSTDGEFVATSAMDLSGKIWDAETGAFLAGVQDLSMYGANWVEFSPDGKRLLVSMKGGGLQLWELTFGAD</sequence>
<dbReference type="InterPro" id="IPR011600">
    <property type="entry name" value="Pept_C14_caspase"/>
</dbReference>
<keyword evidence="7" id="KW-1185">Reference proteome</keyword>
<keyword evidence="2" id="KW-0677">Repeat</keyword>
<dbReference type="InterPro" id="IPR001680">
    <property type="entry name" value="WD40_rpt"/>
</dbReference>
<dbReference type="Pfam" id="PF00400">
    <property type="entry name" value="WD40"/>
    <property type="match status" value="6"/>
</dbReference>
<evidence type="ECO:0000256" key="3">
    <source>
        <dbReference type="PROSITE-ProRule" id="PRU00221"/>
    </source>
</evidence>
<accession>A0A059DZT8</accession>
<proteinExistence type="predicted"/>
<dbReference type="Gene3D" id="2.130.10.10">
    <property type="entry name" value="YVTN repeat-like/Quinoprotein amine dehydrogenase"/>
    <property type="match status" value="3"/>
</dbReference>
<evidence type="ECO:0000256" key="2">
    <source>
        <dbReference type="ARBA" id="ARBA00022737"/>
    </source>
</evidence>
<dbReference type="EMBL" id="AWFH01000034">
    <property type="protein sequence ID" value="KCZ59837.1"/>
    <property type="molecule type" value="Genomic_DNA"/>
</dbReference>
<evidence type="ECO:0000259" key="5">
    <source>
        <dbReference type="Pfam" id="PF00656"/>
    </source>
</evidence>
<dbReference type="SUPFAM" id="SSF50978">
    <property type="entry name" value="WD40 repeat-like"/>
    <property type="match status" value="1"/>
</dbReference>
<evidence type="ECO:0000256" key="1">
    <source>
        <dbReference type="ARBA" id="ARBA00022574"/>
    </source>
</evidence>
<keyword evidence="1 3" id="KW-0853">WD repeat</keyword>
<feature type="repeat" description="WD" evidence="3">
    <location>
        <begin position="416"/>
        <end position="457"/>
    </location>
</feature>
<comment type="caution">
    <text evidence="6">The sequence shown here is derived from an EMBL/GenBank/DDBJ whole genome shotgun (WGS) entry which is preliminary data.</text>
</comment>
<feature type="repeat" description="WD" evidence="3">
    <location>
        <begin position="512"/>
        <end position="532"/>
    </location>
</feature>
<dbReference type="RefSeq" id="WP_035553109.1">
    <property type="nucleotide sequence ID" value="NZ_AWFH01000034.1"/>
</dbReference>
<dbReference type="Proteomes" id="UP000024547">
    <property type="component" value="Unassembled WGS sequence"/>
</dbReference>
<reference evidence="6 7" key="1">
    <citation type="journal article" date="2014" name="Antonie Van Leeuwenhoek">
        <title>Hyphomonas beringensis sp. nov. and Hyphomonas chukchiensis sp. nov., isolated from surface seawater of the Bering Sea and Chukchi Sea.</title>
        <authorList>
            <person name="Li C."/>
            <person name="Lai Q."/>
            <person name="Li G."/>
            <person name="Dong C."/>
            <person name="Wang J."/>
            <person name="Liao Y."/>
            <person name="Shao Z."/>
        </authorList>
    </citation>
    <scope>NUCLEOTIDE SEQUENCE [LARGE SCALE GENOMIC DNA]</scope>
    <source>
        <strain evidence="6 7">22II1-22F38</strain>
    </source>
</reference>
<dbReference type="InterPro" id="IPR020472">
    <property type="entry name" value="WD40_PAC1"/>
</dbReference>
<feature type="signal peptide" evidence="4">
    <location>
        <begin position="1"/>
        <end position="20"/>
    </location>
</feature>
<protein>
    <recommendedName>
        <fullName evidence="5">Peptidase C14 caspase domain-containing protein</fullName>
    </recommendedName>
</protein>
<dbReference type="eggNOG" id="COG2319">
    <property type="taxonomic scope" value="Bacteria"/>
</dbReference>
<dbReference type="InterPro" id="IPR036322">
    <property type="entry name" value="WD40_repeat_dom_sf"/>
</dbReference>
<feature type="repeat" description="WD" evidence="3">
    <location>
        <begin position="540"/>
        <end position="581"/>
    </location>
</feature>
<organism evidence="6 7">
    <name type="scientific">Hyphomonas atlantica</name>
    <dbReference type="NCBI Taxonomy" id="1280948"/>
    <lineage>
        <taxon>Bacteria</taxon>
        <taxon>Pseudomonadati</taxon>
        <taxon>Pseudomonadota</taxon>
        <taxon>Alphaproteobacteria</taxon>
        <taxon>Hyphomonadales</taxon>
        <taxon>Hyphomonadaceae</taxon>
        <taxon>Hyphomonas</taxon>
    </lineage>
</organism>
<dbReference type="SUPFAM" id="SSF52129">
    <property type="entry name" value="Caspase-like"/>
    <property type="match status" value="1"/>
</dbReference>
<dbReference type="InterPro" id="IPR019775">
    <property type="entry name" value="WD40_repeat_CS"/>
</dbReference>
<feature type="domain" description="Peptidase C14 caspase" evidence="5">
    <location>
        <begin position="23"/>
        <end position="246"/>
    </location>
</feature>
<dbReference type="PROSITE" id="PS00678">
    <property type="entry name" value="WD_REPEATS_1"/>
    <property type="match status" value="2"/>
</dbReference>
<feature type="chain" id="PRO_5001576832" description="Peptidase C14 caspase domain-containing protein" evidence="4">
    <location>
        <begin position="21"/>
        <end position="621"/>
    </location>
</feature>
<name>A0A059DZT8_9PROT</name>
<dbReference type="InterPro" id="IPR015943">
    <property type="entry name" value="WD40/YVTN_repeat-like_dom_sf"/>
</dbReference>